<dbReference type="Pfam" id="PF13409">
    <property type="entry name" value="GST_N_2"/>
    <property type="match status" value="1"/>
</dbReference>
<keyword evidence="3" id="KW-1185">Reference proteome</keyword>
<sequence>MDDYELIGSPGCGSAIVEMALRISGIPYRLTDLPYLEPGPGRDRLLKLNPLGQVPTLVLPGGAVMTESAAILLHLHDVAPQGALVPEATAPERTRFLNLLFRLVGAVYPTFTYADDPPKWTLAGPAADRLRDTVMERRATLWREIEAQVGRPHVLGERFSALDLYVTMMTHWRPGKDWFAQHCPALTAAASQAEKNPHVAAVLERHFR</sequence>
<dbReference type="EMBL" id="CP022203">
    <property type="protein sequence ID" value="ATB49622.1"/>
    <property type="molecule type" value="Genomic_DNA"/>
</dbReference>
<dbReference type="GO" id="GO:0016740">
    <property type="term" value="F:transferase activity"/>
    <property type="evidence" value="ECO:0007669"/>
    <property type="project" value="UniProtKB-KW"/>
</dbReference>
<dbReference type="SUPFAM" id="SSF52833">
    <property type="entry name" value="Thioredoxin-like"/>
    <property type="match status" value="1"/>
</dbReference>
<dbReference type="Gene3D" id="1.20.1050.10">
    <property type="match status" value="1"/>
</dbReference>
<protein>
    <submittedName>
        <fullName evidence="2">Glutathione S-transferase</fullName>
    </submittedName>
</protein>
<accession>A0A250K1N3</accession>
<dbReference type="AlphaFoldDB" id="A0A250K1N3"/>
<dbReference type="KEGG" id="mmas:MYMAC_005276"/>
<dbReference type="SUPFAM" id="SSF47616">
    <property type="entry name" value="GST C-terminal domain-like"/>
    <property type="match status" value="1"/>
</dbReference>
<dbReference type="InterPro" id="IPR036282">
    <property type="entry name" value="Glutathione-S-Trfase_C_sf"/>
</dbReference>
<keyword evidence="2" id="KW-0808">Transferase</keyword>
<dbReference type="InterPro" id="IPR004045">
    <property type="entry name" value="Glutathione_S-Trfase_N"/>
</dbReference>
<dbReference type="InterPro" id="IPR036249">
    <property type="entry name" value="Thioredoxin-like_sf"/>
</dbReference>
<dbReference type="PANTHER" id="PTHR44051:SF8">
    <property type="entry name" value="GLUTATHIONE S-TRANSFERASE GSTA"/>
    <property type="match status" value="1"/>
</dbReference>
<dbReference type="PROSITE" id="PS50404">
    <property type="entry name" value="GST_NTER"/>
    <property type="match status" value="1"/>
</dbReference>
<reference evidence="2 3" key="1">
    <citation type="submission" date="2017-06" db="EMBL/GenBank/DDBJ databases">
        <title>Sequencing and comparative analysis of myxobacterial genomes.</title>
        <authorList>
            <person name="Rupp O."/>
            <person name="Goesmann A."/>
            <person name="Sogaard-Andersen L."/>
        </authorList>
    </citation>
    <scope>NUCLEOTIDE SEQUENCE [LARGE SCALE GENOMIC DNA]</scope>
    <source>
        <strain evidence="2 3">DSM 14697</strain>
    </source>
</reference>
<name>A0A250K1N3_9BACT</name>
<dbReference type="Gene3D" id="3.40.30.10">
    <property type="entry name" value="Glutaredoxin"/>
    <property type="match status" value="1"/>
</dbReference>
<dbReference type="Proteomes" id="UP000217343">
    <property type="component" value="Chromosome"/>
</dbReference>
<evidence type="ECO:0000313" key="2">
    <source>
        <dbReference type="EMBL" id="ATB49622.1"/>
    </source>
</evidence>
<dbReference type="RefSeq" id="WP_204816961.1">
    <property type="nucleotide sequence ID" value="NZ_CP022203.1"/>
</dbReference>
<gene>
    <name evidence="2" type="ORF">MYMAC_005276</name>
</gene>
<evidence type="ECO:0000313" key="3">
    <source>
        <dbReference type="Proteomes" id="UP000217343"/>
    </source>
</evidence>
<dbReference type="CDD" id="cd03057">
    <property type="entry name" value="GST_N_Beta"/>
    <property type="match status" value="1"/>
</dbReference>
<organism evidence="2 3">
    <name type="scientific">Corallococcus macrosporus DSM 14697</name>
    <dbReference type="NCBI Taxonomy" id="1189310"/>
    <lineage>
        <taxon>Bacteria</taxon>
        <taxon>Pseudomonadati</taxon>
        <taxon>Myxococcota</taxon>
        <taxon>Myxococcia</taxon>
        <taxon>Myxococcales</taxon>
        <taxon>Cystobacterineae</taxon>
        <taxon>Myxococcaceae</taxon>
        <taxon>Corallococcus</taxon>
    </lineage>
</organism>
<proteinExistence type="predicted"/>
<dbReference type="PANTHER" id="PTHR44051">
    <property type="entry name" value="GLUTATHIONE S-TRANSFERASE-RELATED"/>
    <property type="match status" value="1"/>
</dbReference>
<feature type="domain" description="GST N-terminal" evidence="1">
    <location>
        <begin position="2"/>
        <end position="83"/>
    </location>
</feature>
<evidence type="ECO:0000259" key="1">
    <source>
        <dbReference type="PROSITE" id="PS50404"/>
    </source>
</evidence>